<evidence type="ECO:0000259" key="8">
    <source>
        <dbReference type="Pfam" id="PF22799"/>
    </source>
</evidence>
<proteinExistence type="inferred from homology"/>
<dbReference type="InterPro" id="IPR051153">
    <property type="entry name" value="Yeast_CWMannoprotein_PIR"/>
</dbReference>
<feature type="chain" id="PRO_5040248575" description="Cell wall mannoprotein PIR1-like C-terminal domain-containing protein" evidence="7">
    <location>
        <begin position="20"/>
        <end position="260"/>
    </location>
</feature>
<comment type="similarity">
    <text evidence="5">Belongs to the PIR protein family.</text>
</comment>
<feature type="signal peptide" evidence="7">
    <location>
        <begin position="1"/>
        <end position="19"/>
    </location>
</feature>
<keyword evidence="4 7" id="KW-0732">Signal</keyword>
<evidence type="ECO:0000256" key="6">
    <source>
        <dbReference type="SAM" id="MobiDB-lite"/>
    </source>
</evidence>
<accession>A0A9P9IZ23</accession>
<gene>
    <name evidence="9" type="ORF">B0J11DRAFT_35800</name>
</gene>
<dbReference type="AlphaFoldDB" id="A0A9P9IZ23"/>
<feature type="domain" description="Cell wall mannoprotein PIR1-like C-terminal" evidence="8">
    <location>
        <begin position="74"/>
        <end position="147"/>
    </location>
</feature>
<dbReference type="InterPro" id="IPR054508">
    <property type="entry name" value="PIR1-like_C"/>
</dbReference>
<evidence type="ECO:0000256" key="2">
    <source>
        <dbReference type="ARBA" id="ARBA00022512"/>
    </source>
</evidence>
<dbReference type="GO" id="GO:0005199">
    <property type="term" value="F:structural constituent of cell wall"/>
    <property type="evidence" value="ECO:0007669"/>
    <property type="project" value="TreeGrafter"/>
</dbReference>
<comment type="caution">
    <text evidence="9">The sequence shown here is derived from an EMBL/GenBank/DDBJ whole genome shotgun (WGS) entry which is preliminary data.</text>
</comment>
<evidence type="ECO:0000256" key="4">
    <source>
        <dbReference type="ARBA" id="ARBA00022729"/>
    </source>
</evidence>
<feature type="region of interest" description="Disordered" evidence="6">
    <location>
        <begin position="202"/>
        <end position="240"/>
    </location>
</feature>
<evidence type="ECO:0000313" key="9">
    <source>
        <dbReference type="EMBL" id="KAH7139127.1"/>
    </source>
</evidence>
<feature type="compositionally biased region" description="Low complexity" evidence="6">
    <location>
        <begin position="202"/>
        <end position="220"/>
    </location>
</feature>
<feature type="compositionally biased region" description="Polar residues" evidence="6">
    <location>
        <begin position="221"/>
        <end position="231"/>
    </location>
</feature>
<protein>
    <recommendedName>
        <fullName evidence="8">Cell wall mannoprotein PIR1-like C-terminal domain-containing protein</fullName>
    </recommendedName>
</protein>
<dbReference type="PANTHER" id="PTHR47254:SF1">
    <property type="entry name" value="CELL WALL MANNOPROTEIN CIS3-RELATED"/>
    <property type="match status" value="1"/>
</dbReference>
<dbReference type="EMBL" id="JAGMWT010000001">
    <property type="protein sequence ID" value="KAH7139127.1"/>
    <property type="molecule type" value="Genomic_DNA"/>
</dbReference>
<organism evidence="9 10">
    <name type="scientific">Dendryphion nanum</name>
    <dbReference type="NCBI Taxonomy" id="256645"/>
    <lineage>
        <taxon>Eukaryota</taxon>
        <taxon>Fungi</taxon>
        <taxon>Dikarya</taxon>
        <taxon>Ascomycota</taxon>
        <taxon>Pezizomycotina</taxon>
        <taxon>Dothideomycetes</taxon>
        <taxon>Pleosporomycetidae</taxon>
        <taxon>Pleosporales</taxon>
        <taxon>Torulaceae</taxon>
        <taxon>Dendryphion</taxon>
    </lineage>
</organism>
<evidence type="ECO:0000256" key="7">
    <source>
        <dbReference type="SAM" id="SignalP"/>
    </source>
</evidence>
<dbReference type="Proteomes" id="UP000700596">
    <property type="component" value="Unassembled WGS sequence"/>
</dbReference>
<keyword evidence="10" id="KW-1185">Reference proteome</keyword>
<reference evidence="9" key="1">
    <citation type="journal article" date="2021" name="Nat. Commun.">
        <title>Genetic determinants of endophytism in the Arabidopsis root mycobiome.</title>
        <authorList>
            <person name="Mesny F."/>
            <person name="Miyauchi S."/>
            <person name="Thiergart T."/>
            <person name="Pickel B."/>
            <person name="Atanasova L."/>
            <person name="Karlsson M."/>
            <person name="Huettel B."/>
            <person name="Barry K.W."/>
            <person name="Haridas S."/>
            <person name="Chen C."/>
            <person name="Bauer D."/>
            <person name="Andreopoulos W."/>
            <person name="Pangilinan J."/>
            <person name="LaButti K."/>
            <person name="Riley R."/>
            <person name="Lipzen A."/>
            <person name="Clum A."/>
            <person name="Drula E."/>
            <person name="Henrissat B."/>
            <person name="Kohler A."/>
            <person name="Grigoriev I.V."/>
            <person name="Martin F.M."/>
            <person name="Hacquard S."/>
        </authorList>
    </citation>
    <scope>NUCLEOTIDE SEQUENCE</scope>
    <source>
        <strain evidence="9">MPI-CAGE-CH-0243</strain>
    </source>
</reference>
<evidence type="ECO:0000256" key="3">
    <source>
        <dbReference type="ARBA" id="ARBA00022525"/>
    </source>
</evidence>
<dbReference type="PANTHER" id="PTHR47254">
    <property type="entry name" value="CELL WALL MANNOPROTEIN CIS3-RELATED"/>
    <property type="match status" value="1"/>
</dbReference>
<evidence type="ECO:0000313" key="10">
    <source>
        <dbReference type="Proteomes" id="UP000700596"/>
    </source>
</evidence>
<evidence type="ECO:0000256" key="5">
    <source>
        <dbReference type="ARBA" id="ARBA00038219"/>
    </source>
</evidence>
<dbReference type="GO" id="GO:0009277">
    <property type="term" value="C:fungal-type cell wall"/>
    <property type="evidence" value="ECO:0007669"/>
    <property type="project" value="TreeGrafter"/>
</dbReference>
<dbReference type="OrthoDB" id="5415592at2759"/>
<comment type="subcellular location">
    <subcellularLocation>
        <location evidence="1">Secreted</location>
        <location evidence="1">Cell wall</location>
    </subcellularLocation>
</comment>
<evidence type="ECO:0000256" key="1">
    <source>
        <dbReference type="ARBA" id="ARBA00004191"/>
    </source>
</evidence>
<keyword evidence="2" id="KW-0134">Cell wall</keyword>
<dbReference type="Pfam" id="PF22799">
    <property type="entry name" value="PIR1-like_C"/>
    <property type="match status" value="1"/>
</dbReference>
<name>A0A9P9IZ23_9PLEO</name>
<dbReference type="GO" id="GO:0031505">
    <property type="term" value="P:fungal-type cell wall organization"/>
    <property type="evidence" value="ECO:0007669"/>
    <property type="project" value="TreeGrafter"/>
</dbReference>
<sequence>MRSSILLGALLGAIPTVFAQAVPEGIAPEAPPPPGCRQTVDGNFTIGIAVLPLARRETAAEAALGALQCSLKDGILRDSYGRTASIVANFQFQFDGPPQAGAIYTGGFSVCQNNSLALGGSTVWWRCMSGEFGNLYDRTIGDQCAQVRIVAQLLNAPSSSSSSVTPSRTASISTLTSGLASSTVSSIGSVTVSRNQTVSTAVPSISGSASSSVTSLTGTSRAASTSTPPNGSTGGAVPTRVPRRETFGFAISILGAALIL</sequence>
<keyword evidence="3" id="KW-0964">Secreted</keyword>